<dbReference type="EMBL" id="JAEPRB010000044">
    <property type="protein sequence ID" value="KAG2224355.1"/>
    <property type="molecule type" value="Genomic_DNA"/>
</dbReference>
<dbReference type="InterPro" id="IPR001810">
    <property type="entry name" value="F-box_dom"/>
</dbReference>
<evidence type="ECO:0000313" key="3">
    <source>
        <dbReference type="EMBL" id="KAG2224355.1"/>
    </source>
</evidence>
<dbReference type="PANTHER" id="PTHR16134:SF119">
    <property type="entry name" value="AT02038P-RELATED"/>
    <property type="match status" value="1"/>
</dbReference>
<accession>A0A8H7S940</accession>
<dbReference type="Pfam" id="PF12937">
    <property type="entry name" value="F-box-like"/>
    <property type="match status" value="1"/>
</dbReference>
<feature type="domain" description="F-box" evidence="2">
    <location>
        <begin position="131"/>
        <end position="177"/>
    </location>
</feature>
<gene>
    <name evidence="3" type="ORF">INT45_006755</name>
</gene>
<dbReference type="InterPro" id="IPR032675">
    <property type="entry name" value="LRR_dom_sf"/>
</dbReference>
<dbReference type="PANTHER" id="PTHR16134">
    <property type="entry name" value="F-BOX/TPR REPEAT PROTEIN POF3"/>
    <property type="match status" value="1"/>
</dbReference>
<dbReference type="InterPro" id="IPR036047">
    <property type="entry name" value="F-box-like_dom_sf"/>
</dbReference>
<evidence type="ECO:0000313" key="4">
    <source>
        <dbReference type="Proteomes" id="UP000646827"/>
    </source>
</evidence>
<evidence type="ECO:0000259" key="2">
    <source>
        <dbReference type="PROSITE" id="PS50181"/>
    </source>
</evidence>
<dbReference type="Gene3D" id="3.80.10.10">
    <property type="entry name" value="Ribonuclease Inhibitor"/>
    <property type="match status" value="2"/>
</dbReference>
<organism evidence="3 4">
    <name type="scientific">Circinella minor</name>
    <dbReference type="NCBI Taxonomy" id="1195481"/>
    <lineage>
        <taxon>Eukaryota</taxon>
        <taxon>Fungi</taxon>
        <taxon>Fungi incertae sedis</taxon>
        <taxon>Mucoromycota</taxon>
        <taxon>Mucoromycotina</taxon>
        <taxon>Mucoromycetes</taxon>
        <taxon>Mucorales</taxon>
        <taxon>Lichtheimiaceae</taxon>
        <taxon>Circinella</taxon>
    </lineage>
</organism>
<feature type="region of interest" description="Disordered" evidence="1">
    <location>
        <begin position="1"/>
        <end position="29"/>
    </location>
</feature>
<comment type="caution">
    <text evidence="3">The sequence shown here is derived from an EMBL/GenBank/DDBJ whole genome shotgun (WGS) entry which is preliminary data.</text>
</comment>
<dbReference type="SUPFAM" id="SSF81383">
    <property type="entry name" value="F-box domain"/>
    <property type="match status" value="1"/>
</dbReference>
<sequence length="745" mass="84991">MLSFNNPYSTTNHKVLGSTSHNDQQEQQENQEPYILKNAKLPTISTMLGNPNDIRHVVSQWRKERREIDYDGIRSNDDLYNHNLGIICVPPLVSSKSSSTAKEESFSPKTPSFLDNNNVEFEKYEQDQRQQQWIHILPYDILNQIFGQLSMHDLVICLAVCRSWFSFILDYSLFQHCASVELPSFIAFPNMFDFMLTRQHERTILSMHDELNVVRQTKEAGETILRFIMYSARNFKFRSLYLKDWEYDIKCDEDTLYSLYTALRQFVPQLETLSLINVIELPSIAYLWRLFSTCNSVKRLTIVCNQSHRGQQHQKTVTSTENYHFCYVNDEYDGLSSIEIAHCVSHEPLYPVSMTALPLTSLTYLKLSLPDMYRDHYRIGGAASFPDIFPCCPNLQHLYLDSLDNMFHAHAIYEAYQHCSQLENVAVSPLAEIPTEIIIPFDDGNSNSNISLNKDKSDNDNSNTLFPVASISNNFFMGRKSSKHSSSSSAFTPTQLLQNSNELPQHRRLIFTQGNCKGRNPLRRYDLCDSGCLHSNSNYLVPIFKKYRKTLDLLYLQYDGEGKSTSNCIHRLGQYGGAPKLRELHVVADGKVFSLDDDDDEYTIHNMSSYCYSSAAMPITTASSSSLISKQLATLISFCPSLQVLVITSNDGSSVSMTIDNQLLHALSTSCPQLGYLTIRGKHTEITTQGLLDFASATSNHSCLKYLNIDCCVWDDDLVMLITRLKQLKSLRLLNTHASKSSFRK</sequence>
<name>A0A8H7S940_9FUNG</name>
<reference evidence="3 4" key="1">
    <citation type="submission" date="2020-12" db="EMBL/GenBank/DDBJ databases">
        <title>Metabolic potential, ecology and presence of endohyphal bacteria is reflected in genomic diversity of Mucoromycotina.</title>
        <authorList>
            <person name="Muszewska A."/>
            <person name="Okrasinska A."/>
            <person name="Steczkiewicz K."/>
            <person name="Drgas O."/>
            <person name="Orlowska M."/>
            <person name="Perlinska-Lenart U."/>
            <person name="Aleksandrzak-Piekarczyk T."/>
            <person name="Szatraj K."/>
            <person name="Zielenkiewicz U."/>
            <person name="Pilsyk S."/>
            <person name="Malc E."/>
            <person name="Mieczkowski P."/>
            <person name="Kruszewska J.S."/>
            <person name="Biernat P."/>
            <person name="Pawlowska J."/>
        </authorList>
    </citation>
    <scope>NUCLEOTIDE SEQUENCE [LARGE SCALE GENOMIC DNA]</scope>
    <source>
        <strain evidence="3 4">CBS 142.35</strain>
    </source>
</reference>
<dbReference type="SUPFAM" id="SSF52047">
    <property type="entry name" value="RNI-like"/>
    <property type="match status" value="1"/>
</dbReference>
<dbReference type="Proteomes" id="UP000646827">
    <property type="component" value="Unassembled WGS sequence"/>
</dbReference>
<dbReference type="CDD" id="cd09917">
    <property type="entry name" value="F-box_SF"/>
    <property type="match status" value="1"/>
</dbReference>
<protein>
    <recommendedName>
        <fullName evidence="2">F-box domain-containing protein</fullName>
    </recommendedName>
</protein>
<dbReference type="SMART" id="SM00256">
    <property type="entry name" value="FBOX"/>
    <property type="match status" value="1"/>
</dbReference>
<dbReference type="AlphaFoldDB" id="A0A8H7S940"/>
<keyword evidence="4" id="KW-1185">Reference proteome</keyword>
<dbReference type="PROSITE" id="PS50181">
    <property type="entry name" value="FBOX"/>
    <property type="match status" value="1"/>
</dbReference>
<evidence type="ECO:0000256" key="1">
    <source>
        <dbReference type="SAM" id="MobiDB-lite"/>
    </source>
</evidence>
<proteinExistence type="predicted"/>
<dbReference type="OrthoDB" id="2251385at2759"/>
<feature type="compositionally biased region" description="Polar residues" evidence="1">
    <location>
        <begin position="1"/>
        <end position="22"/>
    </location>
</feature>
<dbReference type="Gene3D" id="1.20.1280.50">
    <property type="match status" value="1"/>
</dbReference>